<dbReference type="InterPro" id="IPR003646">
    <property type="entry name" value="SH3-like_bac-type"/>
</dbReference>
<reference evidence="4" key="1">
    <citation type="journal article" date="2019" name="Int. J. Syst. Evol. Microbiol.">
        <title>The Global Catalogue of Microorganisms (GCM) 10K type strain sequencing project: providing services to taxonomists for standard genome sequencing and annotation.</title>
        <authorList>
            <consortium name="The Broad Institute Genomics Platform"/>
            <consortium name="The Broad Institute Genome Sequencing Center for Infectious Disease"/>
            <person name="Wu L."/>
            <person name="Ma J."/>
        </authorList>
    </citation>
    <scope>NUCLEOTIDE SEQUENCE [LARGE SCALE GENOMIC DNA]</scope>
    <source>
        <strain evidence="4">JCM 15478</strain>
    </source>
</reference>
<sequence>MTAVSYTARAAALVAAGLLAGSGVAAAAPAAHSADTAPAAAPAKPYGVVTASSLNIRQYPSTDSSAKGVLKKGAQVGLDCKVHAQYVSGNTYWYKLRGIERWVSARWVDNIGSVPLCKDKFPTRMNHSDASRNAMG</sequence>
<dbReference type="Pfam" id="PF08239">
    <property type="entry name" value="SH3_3"/>
    <property type="match status" value="1"/>
</dbReference>
<organism evidence="3 4">
    <name type="scientific">Streptomyces albiaxialis</name>
    <dbReference type="NCBI Taxonomy" id="329523"/>
    <lineage>
        <taxon>Bacteria</taxon>
        <taxon>Bacillati</taxon>
        <taxon>Actinomycetota</taxon>
        <taxon>Actinomycetes</taxon>
        <taxon>Kitasatosporales</taxon>
        <taxon>Streptomycetaceae</taxon>
        <taxon>Streptomyces</taxon>
    </lineage>
</organism>
<feature type="domain" description="SH3b" evidence="2">
    <location>
        <begin position="52"/>
        <end position="108"/>
    </location>
</feature>
<keyword evidence="4" id="KW-1185">Reference proteome</keyword>
<evidence type="ECO:0000313" key="4">
    <source>
        <dbReference type="Proteomes" id="UP001500016"/>
    </source>
</evidence>
<keyword evidence="1" id="KW-0732">Signal</keyword>
<evidence type="ECO:0000259" key="2">
    <source>
        <dbReference type="Pfam" id="PF08239"/>
    </source>
</evidence>
<dbReference type="RefSeq" id="WP_344531182.1">
    <property type="nucleotide sequence ID" value="NZ_BAAAPE010000012.1"/>
</dbReference>
<dbReference type="Proteomes" id="UP001500016">
    <property type="component" value="Unassembled WGS sequence"/>
</dbReference>
<feature type="chain" id="PRO_5046572012" description="SH3b domain-containing protein" evidence="1">
    <location>
        <begin position="28"/>
        <end position="136"/>
    </location>
</feature>
<proteinExistence type="predicted"/>
<gene>
    <name evidence="3" type="ORF">GCM10009801_46260</name>
</gene>
<evidence type="ECO:0000313" key="3">
    <source>
        <dbReference type="EMBL" id="GAA2084855.1"/>
    </source>
</evidence>
<feature type="signal peptide" evidence="1">
    <location>
        <begin position="1"/>
        <end position="27"/>
    </location>
</feature>
<dbReference type="Gene3D" id="2.30.30.40">
    <property type="entry name" value="SH3 Domains"/>
    <property type="match status" value="1"/>
</dbReference>
<dbReference type="EMBL" id="BAAAPE010000012">
    <property type="protein sequence ID" value="GAA2084855.1"/>
    <property type="molecule type" value="Genomic_DNA"/>
</dbReference>
<comment type="caution">
    <text evidence="3">The sequence shown here is derived from an EMBL/GenBank/DDBJ whole genome shotgun (WGS) entry which is preliminary data.</text>
</comment>
<name>A0ABP5HVM3_9ACTN</name>
<evidence type="ECO:0000256" key="1">
    <source>
        <dbReference type="SAM" id="SignalP"/>
    </source>
</evidence>
<accession>A0ABP5HVM3</accession>
<protein>
    <recommendedName>
        <fullName evidence="2">SH3b domain-containing protein</fullName>
    </recommendedName>
</protein>